<sequence>MIFKARAFCAAFVTTTLAFSIAGCGGNRGYWPNQGGWPNNGGSNNVSQTLTCESNDGGNRACRAGFPIAQVKIEQRLSKSPCDFGRTWGYNNDRVWVDQGCRARFRVYAQGGGNGNGGGNWPWNGGGNNNKNVVTIRCESINGGWKRCNSPFKIGRVEVAQRLSGKPCKYKDNWGNDNWGIWVERGCQADFRVYRN</sequence>
<dbReference type="STRING" id="1760988.SAMN02949497_4007"/>
<name>A0A1Y6D1X3_9GAMM</name>
<keyword evidence="1" id="KW-0732">Signal</keyword>
<dbReference type="AlphaFoldDB" id="A0A1Y6D1X3"/>
<organism evidence="2 3">
    <name type="scientific">Methylomagnum ishizawai</name>
    <dbReference type="NCBI Taxonomy" id="1760988"/>
    <lineage>
        <taxon>Bacteria</taxon>
        <taxon>Pseudomonadati</taxon>
        <taxon>Pseudomonadota</taxon>
        <taxon>Gammaproteobacteria</taxon>
        <taxon>Methylococcales</taxon>
        <taxon>Methylococcaceae</taxon>
        <taxon>Methylomagnum</taxon>
    </lineage>
</organism>
<keyword evidence="3" id="KW-1185">Reference proteome</keyword>
<dbReference type="OrthoDB" id="6052310at2"/>
<dbReference type="Pfam" id="PF11218">
    <property type="entry name" value="DUF3011"/>
    <property type="match status" value="2"/>
</dbReference>
<evidence type="ECO:0000313" key="2">
    <source>
        <dbReference type="EMBL" id="SMF96601.1"/>
    </source>
</evidence>
<evidence type="ECO:0000256" key="1">
    <source>
        <dbReference type="SAM" id="SignalP"/>
    </source>
</evidence>
<feature type="signal peptide" evidence="1">
    <location>
        <begin position="1"/>
        <end position="22"/>
    </location>
</feature>
<reference evidence="2 3" key="1">
    <citation type="submission" date="2016-12" db="EMBL/GenBank/DDBJ databases">
        <authorList>
            <person name="Song W.-J."/>
            <person name="Kurnit D.M."/>
        </authorList>
    </citation>
    <scope>NUCLEOTIDE SEQUENCE [LARGE SCALE GENOMIC DNA]</scope>
    <source>
        <strain evidence="2 3">175</strain>
    </source>
</reference>
<accession>A0A1Y6D1X3</accession>
<evidence type="ECO:0000313" key="3">
    <source>
        <dbReference type="Proteomes" id="UP000192923"/>
    </source>
</evidence>
<protein>
    <recommendedName>
        <fullName evidence="4">DUF3011 domain-containing protein</fullName>
    </recommendedName>
</protein>
<dbReference type="Proteomes" id="UP000192923">
    <property type="component" value="Unassembled WGS sequence"/>
</dbReference>
<evidence type="ECO:0008006" key="4">
    <source>
        <dbReference type="Google" id="ProtNLM"/>
    </source>
</evidence>
<dbReference type="InterPro" id="IPR021381">
    <property type="entry name" value="DUF3011"/>
</dbReference>
<dbReference type="PROSITE" id="PS51257">
    <property type="entry name" value="PROKAR_LIPOPROTEIN"/>
    <property type="match status" value="1"/>
</dbReference>
<dbReference type="EMBL" id="FXAM01000001">
    <property type="protein sequence ID" value="SMF96601.1"/>
    <property type="molecule type" value="Genomic_DNA"/>
</dbReference>
<proteinExistence type="predicted"/>
<dbReference type="RefSeq" id="WP_085215469.1">
    <property type="nucleotide sequence ID" value="NZ_FXAM01000001.1"/>
</dbReference>
<gene>
    <name evidence="2" type="ORF">SAMN02949497_4007</name>
</gene>
<feature type="chain" id="PRO_5012780169" description="DUF3011 domain-containing protein" evidence="1">
    <location>
        <begin position="23"/>
        <end position="196"/>
    </location>
</feature>